<evidence type="ECO:0000313" key="3">
    <source>
        <dbReference type="Proteomes" id="UP000245680"/>
    </source>
</evidence>
<dbReference type="AlphaFoldDB" id="A0A2V2LD85"/>
<sequence>MHRLIFTIATLVSSPALAEGFDRPIPQAQSATAEFWYAMACIALIASMVAVHKLVARR</sequence>
<evidence type="ECO:0000256" key="1">
    <source>
        <dbReference type="SAM" id="Phobius"/>
    </source>
</evidence>
<dbReference type="OrthoDB" id="7876754at2"/>
<reference evidence="2 3" key="1">
    <citation type="submission" date="2018-05" db="EMBL/GenBank/DDBJ databases">
        <title>Rhodobacteraceae gen. nov., sp. nov. isolated from sea water.</title>
        <authorList>
            <person name="Ren Y."/>
        </authorList>
    </citation>
    <scope>NUCLEOTIDE SEQUENCE [LARGE SCALE GENOMIC DNA]</scope>
    <source>
        <strain evidence="2 3">TG-679</strain>
    </source>
</reference>
<feature type="transmembrane region" description="Helical" evidence="1">
    <location>
        <begin position="36"/>
        <end position="55"/>
    </location>
</feature>
<comment type="caution">
    <text evidence="2">The sequence shown here is derived from an EMBL/GenBank/DDBJ whole genome shotgun (WGS) entry which is preliminary data.</text>
</comment>
<proteinExistence type="predicted"/>
<accession>A0A2V2LD85</accession>
<protein>
    <submittedName>
        <fullName evidence="2">Protein NnrT</fullName>
    </submittedName>
</protein>
<gene>
    <name evidence="2" type="ORF">DKT77_06880</name>
</gene>
<keyword evidence="3" id="KW-1185">Reference proteome</keyword>
<organism evidence="2 3">
    <name type="scientific">Meridianimarinicoccus roseus</name>
    <dbReference type="NCBI Taxonomy" id="2072018"/>
    <lineage>
        <taxon>Bacteria</taxon>
        <taxon>Pseudomonadati</taxon>
        <taxon>Pseudomonadota</taxon>
        <taxon>Alphaproteobacteria</taxon>
        <taxon>Rhodobacterales</taxon>
        <taxon>Paracoccaceae</taxon>
        <taxon>Meridianimarinicoccus</taxon>
    </lineage>
</organism>
<keyword evidence="1" id="KW-0472">Membrane</keyword>
<keyword evidence="1" id="KW-1133">Transmembrane helix</keyword>
<dbReference type="Proteomes" id="UP000245680">
    <property type="component" value="Unassembled WGS sequence"/>
</dbReference>
<dbReference type="RefSeq" id="WP_109810983.1">
    <property type="nucleotide sequence ID" value="NZ_QGKU01000028.1"/>
</dbReference>
<name>A0A2V2LD85_9RHOB</name>
<dbReference type="EMBL" id="QGKU01000028">
    <property type="protein sequence ID" value="PWR03355.1"/>
    <property type="molecule type" value="Genomic_DNA"/>
</dbReference>
<keyword evidence="1" id="KW-0812">Transmembrane</keyword>
<evidence type="ECO:0000313" key="2">
    <source>
        <dbReference type="EMBL" id="PWR03355.1"/>
    </source>
</evidence>